<evidence type="ECO:0000313" key="9">
    <source>
        <dbReference type="Proteomes" id="UP000049855"/>
    </source>
</evidence>
<evidence type="ECO:0000256" key="5">
    <source>
        <dbReference type="ARBA" id="ARBA00048791"/>
    </source>
</evidence>
<keyword evidence="2 7" id="KW-0963">Cytoplasm</keyword>
<dbReference type="HAMAP" id="MF_00114">
    <property type="entry name" value="DeoC_type1"/>
    <property type="match status" value="1"/>
</dbReference>
<sequence>MNLASYIDHTLLKPGAAVEDIIKLCEEAEQYKFAAVCVNPIYVDLAAHCLAGTGVKTATVIGFPLGATFTSAKAAEAKEAVLRKANELDMVIHIGAAKAGLWEAVTDDIKQVIEVADGAVVKVIIETGLLTDDEKRRACQAVLEAGAQFVKTSTGFGPGGATVEDIQLLKQIIGDKIGIKASGGIRTLEQAKELIAAGAIRLGTSAGLAIAGSVPPSSKKEK</sequence>
<comment type="catalytic activity">
    <reaction evidence="5 7">
        <text>2-deoxy-D-ribose 5-phosphate = D-glyceraldehyde 3-phosphate + acetaldehyde</text>
        <dbReference type="Rhea" id="RHEA:12821"/>
        <dbReference type="ChEBI" id="CHEBI:15343"/>
        <dbReference type="ChEBI" id="CHEBI:59776"/>
        <dbReference type="ChEBI" id="CHEBI:62877"/>
        <dbReference type="EC" id="4.1.2.4"/>
    </reaction>
</comment>
<dbReference type="UniPathway" id="UPA00002">
    <property type="reaction ID" value="UER00468"/>
</dbReference>
<protein>
    <recommendedName>
        <fullName evidence="7">Deoxyribose-phosphate aldolase</fullName>
        <shortName evidence="7">DERA</shortName>
        <ecNumber evidence="7">4.1.2.4</ecNumber>
    </recommendedName>
    <alternativeName>
        <fullName evidence="7">2-deoxy-D-ribose 5-phosphate aldolase</fullName>
    </alternativeName>
    <alternativeName>
        <fullName evidence="7">Phosphodeoxyriboaldolase</fullName>
        <shortName evidence="7">Deoxyriboaldolase</shortName>
    </alternativeName>
</protein>
<evidence type="ECO:0000256" key="7">
    <source>
        <dbReference type="HAMAP-Rule" id="MF_00114"/>
    </source>
</evidence>
<dbReference type="Gene3D" id="3.20.20.70">
    <property type="entry name" value="Aldolase class I"/>
    <property type="match status" value="1"/>
</dbReference>
<dbReference type="GO" id="GO:0009264">
    <property type="term" value="P:deoxyribonucleotide catabolic process"/>
    <property type="evidence" value="ECO:0007669"/>
    <property type="project" value="UniProtKB-UniRule"/>
</dbReference>
<dbReference type="SMART" id="SM01133">
    <property type="entry name" value="DeoC"/>
    <property type="match status" value="1"/>
</dbReference>
<dbReference type="EMBL" id="CTRP01000003">
    <property type="protein sequence ID" value="CQR71070.1"/>
    <property type="molecule type" value="Genomic_DNA"/>
</dbReference>
<evidence type="ECO:0000256" key="2">
    <source>
        <dbReference type="ARBA" id="ARBA00022490"/>
    </source>
</evidence>
<comment type="function">
    <text evidence="6 7">Catalyzes a reversible aldol reaction between acetaldehyde and D-glyceraldehyde 3-phosphate to generate 2-deoxy-D-ribose 5-phosphate.</text>
</comment>
<dbReference type="Proteomes" id="UP000049855">
    <property type="component" value="Unassembled WGS sequence"/>
</dbReference>
<dbReference type="FunFam" id="3.20.20.70:FF:000044">
    <property type="entry name" value="Deoxyribose-phosphate aldolase"/>
    <property type="match status" value="1"/>
</dbReference>
<dbReference type="InterPro" id="IPR002915">
    <property type="entry name" value="DeoC/FbaB/LacD_aldolase"/>
</dbReference>
<dbReference type="NCBIfam" id="TIGR00126">
    <property type="entry name" value="deoC"/>
    <property type="match status" value="1"/>
</dbReference>
<dbReference type="PANTHER" id="PTHR10889:SF1">
    <property type="entry name" value="DEOXYRIBOSE-PHOSPHATE ALDOLASE"/>
    <property type="match status" value="1"/>
</dbReference>
<dbReference type="GO" id="GO:0016052">
    <property type="term" value="P:carbohydrate catabolic process"/>
    <property type="evidence" value="ECO:0007669"/>
    <property type="project" value="TreeGrafter"/>
</dbReference>
<dbReference type="GO" id="GO:0006018">
    <property type="term" value="P:2-deoxyribose 1-phosphate catabolic process"/>
    <property type="evidence" value="ECO:0007669"/>
    <property type="project" value="UniProtKB-UniRule"/>
</dbReference>
<dbReference type="CDD" id="cd00959">
    <property type="entry name" value="DeoC"/>
    <property type="match status" value="1"/>
</dbReference>
<dbReference type="PIRSF" id="PIRSF001357">
    <property type="entry name" value="DeoC"/>
    <property type="match status" value="1"/>
</dbReference>
<feature type="active site" description="Proton donor/acceptor" evidence="7">
    <location>
        <position position="89"/>
    </location>
</feature>
<dbReference type="RefSeq" id="WP_021169776.1">
    <property type="nucleotide sequence ID" value="NZ_CTRP01000003.1"/>
</dbReference>
<dbReference type="InterPro" id="IPR028581">
    <property type="entry name" value="DeoC_typeI"/>
</dbReference>
<dbReference type="EC" id="4.1.2.4" evidence="7"/>
<organism evidence="8 9">
    <name type="scientific">Sporomusa ovata</name>
    <dbReference type="NCBI Taxonomy" id="2378"/>
    <lineage>
        <taxon>Bacteria</taxon>
        <taxon>Bacillati</taxon>
        <taxon>Bacillota</taxon>
        <taxon>Negativicutes</taxon>
        <taxon>Selenomonadales</taxon>
        <taxon>Sporomusaceae</taxon>
        <taxon>Sporomusa</taxon>
    </lineage>
</organism>
<dbReference type="Pfam" id="PF01791">
    <property type="entry name" value="DeoC"/>
    <property type="match status" value="1"/>
</dbReference>
<evidence type="ECO:0000256" key="3">
    <source>
        <dbReference type="ARBA" id="ARBA00023239"/>
    </source>
</evidence>
<proteinExistence type="inferred from homology"/>
<feature type="active site" description="Proton donor/acceptor" evidence="7">
    <location>
        <position position="180"/>
    </location>
</feature>
<keyword evidence="3 7" id="KW-0456">Lyase</keyword>
<keyword evidence="9" id="KW-1185">Reference proteome</keyword>
<comment type="pathway">
    <text evidence="7">Carbohydrate degradation; 2-deoxy-D-ribose 1-phosphate degradation; D-glyceraldehyde 3-phosphate and acetaldehyde from 2-deoxy-alpha-D-ribose 1-phosphate: step 2/2.</text>
</comment>
<dbReference type="GO" id="GO:0004139">
    <property type="term" value="F:deoxyribose-phosphate aldolase activity"/>
    <property type="evidence" value="ECO:0007669"/>
    <property type="project" value="UniProtKB-UniRule"/>
</dbReference>
<evidence type="ECO:0000313" key="8">
    <source>
        <dbReference type="EMBL" id="CQR71070.1"/>
    </source>
</evidence>
<dbReference type="InterPro" id="IPR013785">
    <property type="entry name" value="Aldolase_TIM"/>
</dbReference>
<evidence type="ECO:0000256" key="6">
    <source>
        <dbReference type="ARBA" id="ARBA00056337"/>
    </source>
</evidence>
<gene>
    <name evidence="7" type="primary">deoC</name>
    <name evidence="8" type="ORF">SpAn4DRAFT_2048</name>
</gene>
<keyword evidence="4 7" id="KW-0704">Schiff base</keyword>
<comment type="subcellular location">
    <subcellularLocation>
        <location evidence="7">Cytoplasm</location>
    </subcellularLocation>
</comment>
<accession>A0A0U1KUD1</accession>
<feature type="active site" description="Schiff-base intermediate with acetaldehyde" evidence="7">
    <location>
        <position position="151"/>
    </location>
</feature>
<dbReference type="AlphaFoldDB" id="A0A0U1KUD1"/>
<dbReference type="InterPro" id="IPR011343">
    <property type="entry name" value="DeoC"/>
</dbReference>
<name>A0A0U1KUD1_9FIRM</name>
<comment type="similarity">
    <text evidence="1 7">Belongs to the DeoC/FbaB aldolase family. DeoC type 1 subfamily.</text>
</comment>
<evidence type="ECO:0000256" key="4">
    <source>
        <dbReference type="ARBA" id="ARBA00023270"/>
    </source>
</evidence>
<evidence type="ECO:0000256" key="1">
    <source>
        <dbReference type="ARBA" id="ARBA00010936"/>
    </source>
</evidence>
<reference evidence="9" key="1">
    <citation type="submission" date="2015-03" db="EMBL/GenBank/DDBJ databases">
        <authorList>
            <person name="Nijsse Bart"/>
        </authorList>
    </citation>
    <scope>NUCLEOTIDE SEQUENCE [LARGE SCALE GENOMIC DNA]</scope>
</reference>
<dbReference type="SUPFAM" id="SSF51569">
    <property type="entry name" value="Aldolase"/>
    <property type="match status" value="1"/>
</dbReference>
<dbReference type="GO" id="GO:0005737">
    <property type="term" value="C:cytoplasm"/>
    <property type="evidence" value="ECO:0007669"/>
    <property type="project" value="UniProtKB-SubCell"/>
</dbReference>
<dbReference type="PANTHER" id="PTHR10889">
    <property type="entry name" value="DEOXYRIBOSE-PHOSPHATE ALDOLASE"/>
    <property type="match status" value="1"/>
</dbReference>